<keyword evidence="6" id="KW-1185">Reference proteome</keyword>
<comment type="similarity">
    <text evidence="1">Belongs to the glycosyltransferase 25 family.</text>
</comment>
<dbReference type="Proteomes" id="UP001562354">
    <property type="component" value="Unassembled WGS sequence"/>
</dbReference>
<evidence type="ECO:0008006" key="7">
    <source>
        <dbReference type="Google" id="ProtNLM"/>
    </source>
</evidence>
<comment type="caution">
    <text evidence="5">The sequence shown here is derived from an EMBL/GenBank/DDBJ whole genome shotgun (WGS) entry which is preliminary data.</text>
</comment>
<proteinExistence type="inferred from homology"/>
<organism evidence="5 6">
    <name type="scientific">Neodothiora populina</name>
    <dbReference type="NCBI Taxonomy" id="2781224"/>
    <lineage>
        <taxon>Eukaryota</taxon>
        <taxon>Fungi</taxon>
        <taxon>Dikarya</taxon>
        <taxon>Ascomycota</taxon>
        <taxon>Pezizomycotina</taxon>
        <taxon>Dothideomycetes</taxon>
        <taxon>Dothideomycetidae</taxon>
        <taxon>Dothideales</taxon>
        <taxon>Dothioraceae</taxon>
        <taxon>Neodothiora</taxon>
    </lineage>
</organism>
<dbReference type="PANTHER" id="PTHR10730:SF53">
    <property type="entry name" value="GLYCOSYLTRANSFERASE 25 FAMILY MEMBER"/>
    <property type="match status" value="1"/>
</dbReference>
<evidence type="ECO:0000256" key="3">
    <source>
        <dbReference type="ARBA" id="ARBA00022679"/>
    </source>
</evidence>
<name>A0ABR3PPD5_9PEZI</name>
<keyword evidence="3" id="KW-0808">Transferase</keyword>
<sequence>MLTALNRRVAVSSVSVVAVLLFLVLWHNYEFQPSFLPKQLSEYDDASAANSTLGFQAILALSQGTKWRVDGIKAASSISGITVTIPNQPGWSEDFIKAFEAFGPVEAHGAAMAWLGHLDLLKFIIQNGWGSALIMEDDVDWDVDVRQQTRQISRAVKKLTKSRSPAPYGDDWDVLWMGHCSDPPYHDQRDGPMVIFDDNTTIPLEKYQGLDPHIREVVKEGQRSVHYSRNPVCTFAYAVTARGARRLLAHAAKGKGGAFDLMLMHACQDKILKCVSVNPEVFDPYNPAEGSSSEVRAGDDGSVFNVEVGKAKGQTNNILHSARCNALFGEDCL</sequence>
<feature type="transmembrane region" description="Helical" evidence="4">
    <location>
        <begin position="9"/>
        <end position="29"/>
    </location>
</feature>
<keyword evidence="2" id="KW-0328">Glycosyltransferase</keyword>
<evidence type="ECO:0000256" key="1">
    <source>
        <dbReference type="ARBA" id="ARBA00006721"/>
    </source>
</evidence>
<evidence type="ECO:0000256" key="4">
    <source>
        <dbReference type="SAM" id="Phobius"/>
    </source>
</evidence>
<dbReference type="RefSeq" id="XP_069204268.1">
    <property type="nucleotide sequence ID" value="XM_069347938.1"/>
</dbReference>
<dbReference type="InterPro" id="IPR050757">
    <property type="entry name" value="Collagen_mod_GT25"/>
</dbReference>
<protein>
    <recommendedName>
        <fullName evidence="7">Glycosyltransferase family 25 protein</fullName>
    </recommendedName>
</protein>
<dbReference type="PANTHER" id="PTHR10730">
    <property type="entry name" value="PROCOLLAGEN-LYSINE,2-OXOGLUTARATE 5-DIOXYGENASE/GLYCOSYLTRANSFERASE 25 FAMILY MEMBER"/>
    <property type="match status" value="1"/>
</dbReference>
<evidence type="ECO:0000256" key="2">
    <source>
        <dbReference type="ARBA" id="ARBA00022676"/>
    </source>
</evidence>
<keyword evidence="4" id="KW-0812">Transmembrane</keyword>
<accession>A0ABR3PPD5</accession>
<evidence type="ECO:0000313" key="5">
    <source>
        <dbReference type="EMBL" id="KAL1311419.1"/>
    </source>
</evidence>
<keyword evidence="4" id="KW-0472">Membrane</keyword>
<evidence type="ECO:0000313" key="6">
    <source>
        <dbReference type="Proteomes" id="UP001562354"/>
    </source>
</evidence>
<reference evidence="5 6" key="1">
    <citation type="submission" date="2024-07" db="EMBL/GenBank/DDBJ databases">
        <title>Draft sequence of the Neodothiora populina.</title>
        <authorList>
            <person name="Drown D.D."/>
            <person name="Schuette U.S."/>
            <person name="Buechlein A.B."/>
            <person name="Rusch D.R."/>
            <person name="Winton L.W."/>
            <person name="Adams G.A."/>
        </authorList>
    </citation>
    <scope>NUCLEOTIDE SEQUENCE [LARGE SCALE GENOMIC DNA]</scope>
    <source>
        <strain evidence="5 6">CPC 39397</strain>
    </source>
</reference>
<keyword evidence="4" id="KW-1133">Transmembrane helix</keyword>
<dbReference type="EMBL" id="JBFMKM010000003">
    <property type="protein sequence ID" value="KAL1311419.1"/>
    <property type="molecule type" value="Genomic_DNA"/>
</dbReference>
<dbReference type="GeneID" id="95975284"/>
<gene>
    <name evidence="5" type="ORF">AAFC00_001581</name>
</gene>